<evidence type="ECO:0000313" key="3">
    <source>
        <dbReference type="EMBL" id="PKU22002.1"/>
    </source>
</evidence>
<dbReference type="AlphaFoldDB" id="A0A2N3PNM6"/>
<evidence type="ECO:0000313" key="4">
    <source>
        <dbReference type="Proteomes" id="UP000233293"/>
    </source>
</evidence>
<dbReference type="Proteomes" id="UP000233293">
    <property type="component" value="Unassembled WGS sequence"/>
</dbReference>
<dbReference type="EMBL" id="PIUM01000040">
    <property type="protein sequence ID" value="PKU22002.1"/>
    <property type="molecule type" value="Genomic_DNA"/>
</dbReference>
<feature type="transmembrane region" description="Helical" evidence="1">
    <location>
        <begin position="50"/>
        <end position="67"/>
    </location>
</feature>
<reference evidence="4" key="1">
    <citation type="submission" date="2017-12" db="EMBL/GenBank/DDBJ databases">
        <title>Draft genome sequence of Telmatospirillum siberiense 26-4b1T, an acidotolerant peatland alphaproteobacterium potentially involved in sulfur cycling.</title>
        <authorList>
            <person name="Hausmann B."/>
            <person name="Pjevac P."/>
            <person name="Schreck K."/>
            <person name="Herbold C.W."/>
            <person name="Daims H."/>
            <person name="Wagner M."/>
            <person name="Pester M."/>
            <person name="Loy A."/>
        </authorList>
    </citation>
    <scope>NUCLEOTIDE SEQUENCE [LARGE SCALE GENOMIC DNA]</scope>
    <source>
        <strain evidence="4">26-4b1</strain>
    </source>
</reference>
<dbReference type="RefSeq" id="WP_101253224.1">
    <property type="nucleotide sequence ID" value="NZ_PIUM01000040.1"/>
</dbReference>
<dbReference type="OrthoDB" id="8446739at2"/>
<name>A0A2N3PNM6_9PROT</name>
<sequence>MINKLNRSRVIALATSLLFVASDAFATSDLSTLATSWKTTASNLSDTVGAVVFLLGIGTGLVAGLKFKSHGEDPRQTPLKTCLIYALAAAALVGLPTFLGVGVQSLFGTSTNLTSTSGLSSVQ</sequence>
<feature type="transmembrane region" description="Helical" evidence="1">
    <location>
        <begin position="79"/>
        <end position="99"/>
    </location>
</feature>
<evidence type="ECO:0000256" key="2">
    <source>
        <dbReference type="SAM" id="SignalP"/>
    </source>
</evidence>
<evidence type="ECO:0008006" key="5">
    <source>
        <dbReference type="Google" id="ProtNLM"/>
    </source>
</evidence>
<feature type="signal peptide" evidence="2">
    <location>
        <begin position="1"/>
        <end position="26"/>
    </location>
</feature>
<gene>
    <name evidence="3" type="ORF">CWS72_24160</name>
</gene>
<keyword evidence="1" id="KW-0472">Membrane</keyword>
<evidence type="ECO:0000256" key="1">
    <source>
        <dbReference type="SAM" id="Phobius"/>
    </source>
</evidence>
<keyword evidence="4" id="KW-1185">Reference proteome</keyword>
<feature type="chain" id="PRO_5014645554" description="Type IV secretion protein IcmD" evidence="2">
    <location>
        <begin position="27"/>
        <end position="123"/>
    </location>
</feature>
<keyword evidence="2" id="KW-0732">Signal</keyword>
<proteinExistence type="predicted"/>
<organism evidence="3 4">
    <name type="scientific">Telmatospirillum siberiense</name>
    <dbReference type="NCBI Taxonomy" id="382514"/>
    <lineage>
        <taxon>Bacteria</taxon>
        <taxon>Pseudomonadati</taxon>
        <taxon>Pseudomonadota</taxon>
        <taxon>Alphaproteobacteria</taxon>
        <taxon>Rhodospirillales</taxon>
        <taxon>Rhodospirillaceae</taxon>
        <taxon>Telmatospirillum</taxon>
    </lineage>
</organism>
<keyword evidence="1" id="KW-1133">Transmembrane helix</keyword>
<keyword evidence="1" id="KW-0812">Transmembrane</keyword>
<protein>
    <recommendedName>
        <fullName evidence="5">Type IV secretion protein IcmD</fullName>
    </recommendedName>
</protein>
<accession>A0A2N3PNM6</accession>
<comment type="caution">
    <text evidence="3">The sequence shown here is derived from an EMBL/GenBank/DDBJ whole genome shotgun (WGS) entry which is preliminary data.</text>
</comment>